<feature type="signal peptide" evidence="1">
    <location>
        <begin position="1"/>
        <end position="23"/>
    </location>
</feature>
<keyword evidence="3" id="KW-1185">Reference proteome</keyword>
<dbReference type="EMBL" id="LSZP01000005">
    <property type="protein sequence ID" value="KXU37642.1"/>
    <property type="molecule type" value="Genomic_DNA"/>
</dbReference>
<comment type="caution">
    <text evidence="2">The sequence shown here is derived from an EMBL/GenBank/DDBJ whole genome shotgun (WGS) entry which is preliminary data.</text>
</comment>
<dbReference type="OrthoDB" id="8911471at2"/>
<dbReference type="STRING" id="1548208.AXK12_01510"/>
<reference evidence="2 3" key="1">
    <citation type="submission" date="2016-02" db="EMBL/GenBank/DDBJ databases">
        <authorList>
            <person name="Wen L."/>
            <person name="He K."/>
            <person name="Yang H."/>
        </authorList>
    </citation>
    <scope>NUCLEOTIDE SEQUENCE [LARGE SCALE GENOMIC DNA]</scope>
    <source>
        <strain evidence="2 3">CV41</strain>
    </source>
</reference>
<dbReference type="Pfam" id="PF10670">
    <property type="entry name" value="DUF4198"/>
    <property type="match status" value="1"/>
</dbReference>
<dbReference type="Proteomes" id="UP000071392">
    <property type="component" value="Unassembled WGS sequence"/>
</dbReference>
<keyword evidence="1" id="KW-0732">Signal</keyword>
<sequence length="225" mass="24411">MNKLPLLLALALFALAPISLSRAHSVWIEDNDAQQLVVRFGQVGESYESSPGYLDDLHLNSAWTADADGKLAPLSIEKKSDHYLLDGAAPDQATLGETTFYVMQHGKSPAIWPILYVRWQPTTAEIPAEPALTLDLLPTGTPGEIRVTFRGKPLPGAIVSIASEEDADHKTPKLTANAEGIITYTPQSPGLVVLTANHREALPGFTRGKAYELISHTGAISWRHE</sequence>
<gene>
    <name evidence="2" type="ORF">AXK12_01510</name>
</gene>
<evidence type="ECO:0000313" key="2">
    <source>
        <dbReference type="EMBL" id="KXU37642.1"/>
    </source>
</evidence>
<evidence type="ECO:0000256" key="1">
    <source>
        <dbReference type="SAM" id="SignalP"/>
    </source>
</evidence>
<dbReference type="RefSeq" id="WP_068710894.1">
    <property type="nucleotide sequence ID" value="NZ_LSZP01000005.1"/>
</dbReference>
<proteinExistence type="predicted"/>
<dbReference type="InterPro" id="IPR019613">
    <property type="entry name" value="DUF4198"/>
</dbReference>
<accession>A0A139ST37</accession>
<dbReference type="AlphaFoldDB" id="A0A139ST37"/>
<protein>
    <recommendedName>
        <fullName evidence="4">Nickel transport complex protein, NikM subunit, transmembrane</fullName>
    </recommendedName>
</protein>
<name>A0A139ST37_9BACT</name>
<feature type="chain" id="PRO_5007299415" description="Nickel transport complex protein, NikM subunit, transmembrane" evidence="1">
    <location>
        <begin position="24"/>
        <end position="225"/>
    </location>
</feature>
<evidence type="ECO:0008006" key="4">
    <source>
        <dbReference type="Google" id="ProtNLM"/>
    </source>
</evidence>
<organism evidence="2 3">
    <name type="scientific">Cephaloticoccus capnophilus</name>
    <dbReference type="NCBI Taxonomy" id="1548208"/>
    <lineage>
        <taxon>Bacteria</taxon>
        <taxon>Pseudomonadati</taxon>
        <taxon>Verrucomicrobiota</taxon>
        <taxon>Opitutia</taxon>
        <taxon>Opitutales</taxon>
        <taxon>Opitutaceae</taxon>
        <taxon>Cephaloticoccus</taxon>
    </lineage>
</organism>
<evidence type="ECO:0000313" key="3">
    <source>
        <dbReference type="Proteomes" id="UP000071392"/>
    </source>
</evidence>